<proteinExistence type="predicted"/>
<gene>
    <name evidence="1" type="ORF">C5167_011993</name>
</gene>
<organism evidence="1 2">
    <name type="scientific">Papaver somniferum</name>
    <name type="common">Opium poppy</name>
    <dbReference type="NCBI Taxonomy" id="3469"/>
    <lineage>
        <taxon>Eukaryota</taxon>
        <taxon>Viridiplantae</taxon>
        <taxon>Streptophyta</taxon>
        <taxon>Embryophyta</taxon>
        <taxon>Tracheophyta</taxon>
        <taxon>Spermatophyta</taxon>
        <taxon>Magnoliopsida</taxon>
        <taxon>Ranunculales</taxon>
        <taxon>Papaveraceae</taxon>
        <taxon>Papaveroideae</taxon>
        <taxon>Papaver</taxon>
    </lineage>
</organism>
<sequence>MAQVFHQKQETSIDFSEARLEAAVEKMCAGYQSIRNAKKQRSIVMLKANNPRSKTSCTNRGKTVLERIEWTLRQLKRNRRR</sequence>
<dbReference type="Proteomes" id="UP000316621">
    <property type="component" value="Chromosome 3"/>
</dbReference>
<keyword evidence="2" id="KW-1185">Reference proteome</keyword>
<dbReference type="AlphaFoldDB" id="A0A4Y7J066"/>
<name>A0A4Y7J066_PAPSO</name>
<dbReference type="Gramene" id="RZC53149">
    <property type="protein sequence ID" value="RZC53149"/>
    <property type="gene ID" value="C5167_011993"/>
</dbReference>
<protein>
    <submittedName>
        <fullName evidence="1">Uncharacterized protein</fullName>
    </submittedName>
</protein>
<reference evidence="1 2" key="1">
    <citation type="journal article" date="2018" name="Science">
        <title>The opium poppy genome and morphinan production.</title>
        <authorList>
            <person name="Guo L."/>
            <person name="Winzer T."/>
            <person name="Yang X."/>
            <person name="Li Y."/>
            <person name="Ning Z."/>
            <person name="He Z."/>
            <person name="Teodor R."/>
            <person name="Lu Y."/>
            <person name="Bowser T.A."/>
            <person name="Graham I.A."/>
            <person name="Ye K."/>
        </authorList>
    </citation>
    <scope>NUCLEOTIDE SEQUENCE [LARGE SCALE GENOMIC DNA]</scope>
    <source>
        <strain evidence="2">cv. HN1</strain>
        <tissue evidence="1">Leaves</tissue>
    </source>
</reference>
<evidence type="ECO:0000313" key="2">
    <source>
        <dbReference type="Proteomes" id="UP000316621"/>
    </source>
</evidence>
<evidence type="ECO:0000313" key="1">
    <source>
        <dbReference type="EMBL" id="RZC53149.1"/>
    </source>
</evidence>
<accession>A0A4Y7J066</accession>
<dbReference type="EMBL" id="CM010717">
    <property type="protein sequence ID" value="RZC53149.1"/>
    <property type="molecule type" value="Genomic_DNA"/>
</dbReference>